<evidence type="ECO:0000313" key="1">
    <source>
        <dbReference type="EMBL" id="VTN08400.1"/>
    </source>
</evidence>
<reference evidence="1 2" key="1">
    <citation type="submission" date="2019-04" db="EMBL/GenBank/DDBJ databases">
        <authorList>
            <consortium name="Pathogen Informatics"/>
        </authorList>
    </citation>
    <scope>NUCLEOTIDE SEQUENCE [LARGE SCALE GENOMIC DNA]</scope>
    <source>
        <strain evidence="1 2">NCTC9185</strain>
    </source>
</reference>
<accession>A0A4U9CRQ6</accession>
<evidence type="ECO:0000313" key="2">
    <source>
        <dbReference type="Proteomes" id="UP000339249"/>
    </source>
</evidence>
<protein>
    <submittedName>
        <fullName evidence="1">Tetratricopeptide repeat protein</fullName>
    </submittedName>
</protein>
<dbReference type="AlphaFoldDB" id="A0A4U9CRQ6"/>
<gene>
    <name evidence="1" type="ORF">NCTC9185_00277</name>
</gene>
<sequence length="78" mass="8966">MRVFHKLMDYHLNEAEEGRAKESLGVLRNMVGEQVRSKPRYRCQKCGFTAHSPLLALPVLPLVVHHQTDSRPWTASKI</sequence>
<proteinExistence type="predicted"/>
<dbReference type="EMBL" id="CABDVU010000001">
    <property type="protein sequence ID" value="VTN08400.1"/>
    <property type="molecule type" value="Genomic_DNA"/>
</dbReference>
<dbReference type="Proteomes" id="UP000339249">
    <property type="component" value="Unassembled WGS sequence"/>
</dbReference>
<organism evidence="1 2">
    <name type="scientific">Raoultella terrigena</name>
    <name type="common">Klebsiella terrigena</name>
    <dbReference type="NCBI Taxonomy" id="577"/>
    <lineage>
        <taxon>Bacteria</taxon>
        <taxon>Pseudomonadati</taxon>
        <taxon>Pseudomonadota</taxon>
        <taxon>Gammaproteobacteria</taxon>
        <taxon>Enterobacterales</taxon>
        <taxon>Enterobacteriaceae</taxon>
        <taxon>Klebsiella/Raoultella group</taxon>
        <taxon>Raoultella</taxon>
    </lineage>
</organism>
<name>A0A4U9CRQ6_RAOTE</name>